<reference evidence="7" key="1">
    <citation type="submission" date="2025-08" db="UniProtKB">
        <authorList>
            <consortium name="RefSeq"/>
        </authorList>
    </citation>
    <scope>IDENTIFICATION</scope>
</reference>
<keyword evidence="4" id="KW-0274">FAD</keyword>
<evidence type="ECO:0000259" key="5">
    <source>
        <dbReference type="PROSITE" id="PS00624"/>
    </source>
</evidence>
<dbReference type="InParanoid" id="A0A7E5WGI9"/>
<dbReference type="PIRSF" id="PIRSF000137">
    <property type="entry name" value="Alcohol_oxidase"/>
    <property type="match status" value="1"/>
</dbReference>
<dbReference type="Gene3D" id="3.30.560.10">
    <property type="entry name" value="Glucose Oxidase, domain 3"/>
    <property type="match status" value="1"/>
</dbReference>
<evidence type="ECO:0000256" key="3">
    <source>
        <dbReference type="ARBA" id="ARBA00022630"/>
    </source>
</evidence>
<dbReference type="InterPro" id="IPR012132">
    <property type="entry name" value="GMC_OxRdtase"/>
</dbReference>
<dbReference type="GeneID" id="113502064"/>
<name>A0A7E5WGI9_TRINI</name>
<evidence type="ECO:0000256" key="1">
    <source>
        <dbReference type="ARBA" id="ARBA00001974"/>
    </source>
</evidence>
<dbReference type="InterPro" id="IPR036188">
    <property type="entry name" value="FAD/NAD-bd_sf"/>
</dbReference>
<evidence type="ECO:0000256" key="2">
    <source>
        <dbReference type="ARBA" id="ARBA00010790"/>
    </source>
</evidence>
<dbReference type="PROSITE" id="PS00624">
    <property type="entry name" value="GMC_OXRED_2"/>
    <property type="match status" value="1"/>
</dbReference>
<keyword evidence="3" id="KW-0285">Flavoprotein</keyword>
<sequence length="641" mass="70734">MPSKKRLLPVAGSPRVSHDAWGGRVPSYIGRRLPAVVVVVWCAVSARGWLPDSYSLPTGVLLKDGQQFDYIVVGAGAGGAPAAARLALAGADVLLVEAGGDPPILSKIPSAAMSLLGSDIDWQYKTIPNNVSCLSSQGQQCRFSRGKCLGGSTSINYMLYTRGNRHDFRDIPAPGWTWDHLQPYFLRSEGLQNLELLPESSKPFHNTTGPMRIEFFDDPENPWQSRLKKSFKSLGFPENLDVNADSQIGVSQVIGYVYKGERMSTARGYLSKRSVSVTLKVAKNTLCTGVIIDRNNIARGVTVIQGLRKLRVYARREVVLSAGAIGTPHLLMLSGIGPAEHLRSMGITVKVDSPGVGADMNDHTLPLLLALVDKTTGVNDDWIQLVSRLQYFPELIIKRSGPLTSNGITDITTFVNSRCYDFQQRRLLNVSFDGSSCELPDLQIIHAYIFKNIVPLTRPLFQRAIGFNDDVVNQISRANERYAIMVITPILLEPYSRGYIRLASSDPRVPPAIFPNYLGEDRDVQTLLRAISIIEQLVETKPFRTRNAGLLHLELAGCPRVEQDRRGYWECYTRHMTFSVYHAAGTSALGRVLDARLRVRGVRRLRVADLGALPRAPRGNTAAVSMAIGERAAEFILEDNK</sequence>
<evidence type="ECO:0000313" key="7">
    <source>
        <dbReference type="RefSeq" id="XP_026739246.1"/>
    </source>
</evidence>
<dbReference type="InterPro" id="IPR007867">
    <property type="entry name" value="GMC_OxRtase_C"/>
</dbReference>
<dbReference type="Gene3D" id="3.50.50.60">
    <property type="entry name" value="FAD/NAD(P)-binding domain"/>
    <property type="match status" value="1"/>
</dbReference>
<evidence type="ECO:0000256" key="4">
    <source>
        <dbReference type="ARBA" id="ARBA00022827"/>
    </source>
</evidence>
<proteinExistence type="inferred from homology"/>
<dbReference type="GO" id="GO:0050660">
    <property type="term" value="F:flavin adenine dinucleotide binding"/>
    <property type="evidence" value="ECO:0007669"/>
    <property type="project" value="InterPro"/>
</dbReference>
<organism evidence="6 7">
    <name type="scientific">Trichoplusia ni</name>
    <name type="common">Cabbage looper</name>
    <dbReference type="NCBI Taxonomy" id="7111"/>
    <lineage>
        <taxon>Eukaryota</taxon>
        <taxon>Metazoa</taxon>
        <taxon>Ecdysozoa</taxon>
        <taxon>Arthropoda</taxon>
        <taxon>Hexapoda</taxon>
        <taxon>Insecta</taxon>
        <taxon>Pterygota</taxon>
        <taxon>Neoptera</taxon>
        <taxon>Endopterygota</taxon>
        <taxon>Lepidoptera</taxon>
        <taxon>Glossata</taxon>
        <taxon>Ditrysia</taxon>
        <taxon>Noctuoidea</taxon>
        <taxon>Noctuidae</taxon>
        <taxon>Plusiinae</taxon>
        <taxon>Trichoplusia</taxon>
    </lineage>
</organism>
<dbReference type="PANTHER" id="PTHR11552:SF147">
    <property type="entry name" value="CHOLINE DEHYDROGENASE, MITOCHONDRIAL"/>
    <property type="match status" value="1"/>
</dbReference>
<dbReference type="KEGG" id="tnl:113502064"/>
<dbReference type="OrthoDB" id="269227at2759"/>
<gene>
    <name evidence="7" type="primary">LOC113502064</name>
</gene>
<feature type="domain" description="Glucose-methanol-choline oxidoreductase N-terminal" evidence="5">
    <location>
        <begin position="323"/>
        <end position="337"/>
    </location>
</feature>
<keyword evidence="6" id="KW-1185">Reference proteome</keyword>
<dbReference type="PANTHER" id="PTHR11552">
    <property type="entry name" value="GLUCOSE-METHANOL-CHOLINE GMC OXIDOREDUCTASE"/>
    <property type="match status" value="1"/>
</dbReference>
<dbReference type="Pfam" id="PF05199">
    <property type="entry name" value="GMC_oxred_C"/>
    <property type="match status" value="1"/>
</dbReference>
<dbReference type="Proteomes" id="UP000322000">
    <property type="component" value="Chromosome 16"/>
</dbReference>
<comment type="cofactor">
    <cofactor evidence="1">
        <name>FAD</name>
        <dbReference type="ChEBI" id="CHEBI:57692"/>
    </cofactor>
</comment>
<dbReference type="SUPFAM" id="SSF51905">
    <property type="entry name" value="FAD/NAD(P)-binding domain"/>
    <property type="match status" value="1"/>
</dbReference>
<dbReference type="RefSeq" id="XP_026739246.1">
    <property type="nucleotide sequence ID" value="XM_026883445.1"/>
</dbReference>
<comment type="similarity">
    <text evidence="2">Belongs to the GMC oxidoreductase family.</text>
</comment>
<accession>A0A7E5WGI9</accession>
<dbReference type="InterPro" id="IPR000172">
    <property type="entry name" value="GMC_OxRdtase_N"/>
</dbReference>
<dbReference type="AlphaFoldDB" id="A0A7E5WGI9"/>
<evidence type="ECO:0000313" key="6">
    <source>
        <dbReference type="Proteomes" id="UP000322000"/>
    </source>
</evidence>
<dbReference type="GO" id="GO:0016614">
    <property type="term" value="F:oxidoreductase activity, acting on CH-OH group of donors"/>
    <property type="evidence" value="ECO:0007669"/>
    <property type="project" value="InterPro"/>
</dbReference>
<dbReference type="SUPFAM" id="SSF54373">
    <property type="entry name" value="FAD-linked reductases, C-terminal domain"/>
    <property type="match status" value="1"/>
</dbReference>
<protein>
    <submittedName>
        <fullName evidence="7">Glucose dehydrogenase [FAD, quinone]-like</fullName>
    </submittedName>
</protein>
<dbReference type="Pfam" id="PF00732">
    <property type="entry name" value="GMC_oxred_N"/>
    <property type="match status" value="1"/>
</dbReference>